<keyword evidence="1" id="KW-0677">Repeat</keyword>
<dbReference type="PROSITE" id="PS50088">
    <property type="entry name" value="ANK_REPEAT"/>
    <property type="match status" value="1"/>
</dbReference>
<dbReference type="InterPro" id="IPR036770">
    <property type="entry name" value="Ankyrin_rpt-contain_sf"/>
</dbReference>
<dbReference type="SMART" id="SM00248">
    <property type="entry name" value="ANK"/>
    <property type="match status" value="6"/>
</dbReference>
<organism evidence="3">
    <name type="scientific">viral metagenome</name>
    <dbReference type="NCBI Taxonomy" id="1070528"/>
    <lineage>
        <taxon>unclassified sequences</taxon>
        <taxon>metagenomes</taxon>
        <taxon>organismal metagenomes</taxon>
    </lineage>
</organism>
<proteinExistence type="predicted"/>
<sequence>METNELFCTIVKTNNCQVTELLLKIDGIDVNYVDKNHKFPLFHAYENNMIAQMKILIEHGADVNKVYGTHTILNSECKKSSPNSEIVKLLMDNGADPNIITKKFPNCNLKNLGKVQNTDCFSLLLSYPRTNINLVDDDNMPPLRYLCVNSYNSPAILLLDRGCDINIVGVDKKTALMRCIENKNSLMATILLSRDDVKLDLQDKDGNSALHHACILSDSVSIYQLLSRGANHTSKNANGKTPYDCCETTDLKQLFTHSNQKKIQSNNTVIKDLKITNTKPCIYLEPTDRIINGEYIKIIKGTHHIDLKDSKIKKEHLEITKPRPRIYLENSGNSKIKYGTIGSSYQTWNKLFGGWDEFKRVPDWPKNITCEYIDEKMPYHVMNDGTKIVKVRFSFIFNEDRAYMTSLYADA</sequence>
<dbReference type="Gene3D" id="1.25.40.20">
    <property type="entry name" value="Ankyrin repeat-containing domain"/>
    <property type="match status" value="2"/>
</dbReference>
<dbReference type="PANTHER" id="PTHR24198:SF165">
    <property type="entry name" value="ANKYRIN REPEAT-CONTAINING PROTEIN-RELATED"/>
    <property type="match status" value="1"/>
</dbReference>
<dbReference type="InterPro" id="IPR002110">
    <property type="entry name" value="Ankyrin_rpt"/>
</dbReference>
<dbReference type="Pfam" id="PF12796">
    <property type="entry name" value="Ank_2"/>
    <property type="match status" value="2"/>
</dbReference>
<name>A0A6C0C7I1_9ZZZZ</name>
<evidence type="ECO:0000256" key="1">
    <source>
        <dbReference type="ARBA" id="ARBA00022737"/>
    </source>
</evidence>
<dbReference type="Pfam" id="PF00023">
    <property type="entry name" value="Ank"/>
    <property type="match status" value="1"/>
</dbReference>
<protein>
    <submittedName>
        <fullName evidence="3">Uncharacterized protein</fullName>
    </submittedName>
</protein>
<dbReference type="PANTHER" id="PTHR24198">
    <property type="entry name" value="ANKYRIN REPEAT AND PROTEIN KINASE DOMAIN-CONTAINING PROTEIN"/>
    <property type="match status" value="1"/>
</dbReference>
<dbReference type="SUPFAM" id="SSF48403">
    <property type="entry name" value="Ankyrin repeat"/>
    <property type="match status" value="1"/>
</dbReference>
<keyword evidence="2" id="KW-0040">ANK repeat</keyword>
<accession>A0A6C0C7I1</accession>
<evidence type="ECO:0000313" key="3">
    <source>
        <dbReference type="EMBL" id="QHT00293.1"/>
    </source>
</evidence>
<dbReference type="AlphaFoldDB" id="A0A6C0C7I1"/>
<dbReference type="EMBL" id="MN739354">
    <property type="protein sequence ID" value="QHT00293.1"/>
    <property type="molecule type" value="Genomic_DNA"/>
</dbReference>
<reference evidence="3" key="1">
    <citation type="journal article" date="2020" name="Nature">
        <title>Giant virus diversity and host interactions through global metagenomics.</title>
        <authorList>
            <person name="Schulz F."/>
            <person name="Roux S."/>
            <person name="Paez-Espino D."/>
            <person name="Jungbluth S."/>
            <person name="Walsh D.A."/>
            <person name="Denef V.J."/>
            <person name="McMahon K.D."/>
            <person name="Konstantinidis K.T."/>
            <person name="Eloe-Fadrosh E.A."/>
            <person name="Kyrpides N.C."/>
            <person name="Woyke T."/>
        </authorList>
    </citation>
    <scope>NUCLEOTIDE SEQUENCE</scope>
    <source>
        <strain evidence="3">GVMAG-M-3300020192-26</strain>
    </source>
</reference>
<evidence type="ECO:0000256" key="2">
    <source>
        <dbReference type="ARBA" id="ARBA00023043"/>
    </source>
</evidence>